<evidence type="ECO:0000256" key="6">
    <source>
        <dbReference type="ARBA" id="ARBA00023216"/>
    </source>
</evidence>
<dbReference type="InterPro" id="IPR001464">
    <property type="entry name" value="Annexin"/>
</dbReference>
<dbReference type="SMART" id="SM00335">
    <property type="entry name" value="ANX"/>
    <property type="match status" value="4"/>
</dbReference>
<accession>A0A2T7PZC2</accession>
<keyword evidence="7 11" id="KW-0111">Calcium/phospholipid-binding</keyword>
<dbReference type="FunFam" id="1.10.220.10:FF:000004">
    <property type="entry name" value="Annexin"/>
    <property type="match status" value="1"/>
</dbReference>
<feature type="compositionally biased region" description="Low complexity" evidence="12">
    <location>
        <begin position="63"/>
        <end position="72"/>
    </location>
</feature>
<dbReference type="AlphaFoldDB" id="A0A2T7PZC2"/>
<keyword evidence="14" id="KW-1185">Reference proteome</keyword>
<dbReference type="GO" id="GO:0005544">
    <property type="term" value="F:calcium-dependent phospholipid binding"/>
    <property type="evidence" value="ECO:0007669"/>
    <property type="project" value="UniProtKB-KW"/>
</dbReference>
<evidence type="ECO:0000256" key="2">
    <source>
        <dbReference type="ARBA" id="ARBA00004550"/>
    </source>
</evidence>
<evidence type="ECO:0000256" key="4">
    <source>
        <dbReference type="ARBA" id="ARBA00022737"/>
    </source>
</evidence>
<gene>
    <name evidence="13" type="ORF">C0Q70_01396</name>
</gene>
<dbReference type="PROSITE" id="PS51897">
    <property type="entry name" value="ANNEXIN_2"/>
    <property type="match status" value="4"/>
</dbReference>
<dbReference type="PROSITE" id="PS00223">
    <property type="entry name" value="ANNEXIN_1"/>
    <property type="match status" value="2"/>
</dbReference>
<organism evidence="13 14">
    <name type="scientific">Pomacea canaliculata</name>
    <name type="common">Golden apple snail</name>
    <dbReference type="NCBI Taxonomy" id="400727"/>
    <lineage>
        <taxon>Eukaryota</taxon>
        <taxon>Metazoa</taxon>
        <taxon>Spiralia</taxon>
        <taxon>Lophotrochozoa</taxon>
        <taxon>Mollusca</taxon>
        <taxon>Gastropoda</taxon>
        <taxon>Caenogastropoda</taxon>
        <taxon>Architaenioglossa</taxon>
        <taxon>Ampullarioidea</taxon>
        <taxon>Ampullariidae</taxon>
        <taxon>Pomacea</taxon>
    </lineage>
</organism>
<keyword evidence="4 11" id="KW-0677">Repeat</keyword>
<evidence type="ECO:0000313" key="14">
    <source>
        <dbReference type="Proteomes" id="UP000245119"/>
    </source>
</evidence>
<dbReference type="GO" id="GO:0005576">
    <property type="term" value="C:extracellular region"/>
    <property type="evidence" value="ECO:0007669"/>
    <property type="project" value="UniProtKB-SubCell"/>
</dbReference>
<dbReference type="InterPro" id="IPR018502">
    <property type="entry name" value="Annexin_repeat"/>
</dbReference>
<dbReference type="SUPFAM" id="SSF47874">
    <property type="entry name" value="Annexin"/>
    <property type="match status" value="1"/>
</dbReference>
<dbReference type="PANTHER" id="PTHR10502">
    <property type="entry name" value="ANNEXIN"/>
    <property type="match status" value="1"/>
</dbReference>
<evidence type="ECO:0000256" key="9">
    <source>
        <dbReference type="ARBA" id="ARBA00060393"/>
    </source>
</evidence>
<evidence type="ECO:0000256" key="8">
    <source>
        <dbReference type="ARBA" id="ARBA00059330"/>
    </source>
</evidence>
<comment type="domain">
    <text evidence="11">A pair of annexin repeats may form one binding site for calcium and phospholipid.</text>
</comment>
<keyword evidence="5 11" id="KW-0106">Calcium</keyword>
<evidence type="ECO:0000256" key="1">
    <source>
        <dbReference type="ARBA" id="ARBA00004340"/>
    </source>
</evidence>
<evidence type="ECO:0000313" key="13">
    <source>
        <dbReference type="EMBL" id="PVD38773.1"/>
    </source>
</evidence>
<protein>
    <recommendedName>
        <fullName evidence="10 11">Annexin</fullName>
    </recommendedName>
</protein>
<dbReference type="GO" id="GO:0005737">
    <property type="term" value="C:cytoplasm"/>
    <property type="evidence" value="ECO:0007669"/>
    <property type="project" value="TreeGrafter"/>
</dbReference>
<dbReference type="EMBL" id="PZQS01000001">
    <property type="protein sequence ID" value="PVD38773.1"/>
    <property type="molecule type" value="Genomic_DNA"/>
</dbReference>
<comment type="caution">
    <text evidence="13">The sequence shown here is derived from an EMBL/GenBank/DDBJ whole genome shotgun (WGS) entry which is preliminary data.</text>
</comment>
<feature type="compositionally biased region" description="Low complexity" evidence="12">
    <location>
        <begin position="119"/>
        <end position="129"/>
    </location>
</feature>
<dbReference type="Proteomes" id="UP000245119">
    <property type="component" value="Linkage Group LG1"/>
</dbReference>
<feature type="compositionally biased region" description="Basic residues" evidence="12">
    <location>
        <begin position="75"/>
        <end position="88"/>
    </location>
</feature>
<reference evidence="13 14" key="1">
    <citation type="submission" date="2018-04" db="EMBL/GenBank/DDBJ databases">
        <title>The genome of golden apple snail Pomacea canaliculata provides insight into stress tolerance and invasive adaptation.</title>
        <authorList>
            <person name="Liu C."/>
            <person name="Liu B."/>
            <person name="Ren Y."/>
            <person name="Zhang Y."/>
            <person name="Wang H."/>
            <person name="Li S."/>
            <person name="Jiang F."/>
            <person name="Yin L."/>
            <person name="Zhang G."/>
            <person name="Qian W."/>
            <person name="Fan W."/>
        </authorList>
    </citation>
    <scope>NUCLEOTIDE SEQUENCE [LARGE SCALE GENOMIC DNA]</scope>
    <source>
        <strain evidence="13">SZHN2017</strain>
        <tissue evidence="13">Muscle</tissue>
    </source>
</reference>
<dbReference type="FunFam" id="1.10.220.10:FF:000001">
    <property type="entry name" value="Annexin"/>
    <property type="match status" value="1"/>
</dbReference>
<dbReference type="Gene3D" id="1.10.220.10">
    <property type="entry name" value="Annexin"/>
    <property type="match status" value="4"/>
</dbReference>
<keyword evidence="6 11" id="KW-0041">Annexin</keyword>
<dbReference type="FunFam" id="1.10.220.10:FF:000003">
    <property type="entry name" value="Annexin"/>
    <property type="match status" value="1"/>
</dbReference>
<name>A0A2T7PZC2_POMCA</name>
<dbReference type="GO" id="GO:0005634">
    <property type="term" value="C:nucleus"/>
    <property type="evidence" value="ECO:0007669"/>
    <property type="project" value="TreeGrafter"/>
</dbReference>
<feature type="compositionally biased region" description="Basic residues" evidence="12">
    <location>
        <begin position="28"/>
        <end position="44"/>
    </location>
</feature>
<feature type="region of interest" description="Disordered" evidence="12">
    <location>
        <begin position="1"/>
        <end position="102"/>
    </location>
</feature>
<proteinExistence type="inferred from homology"/>
<dbReference type="PRINTS" id="PR00196">
    <property type="entry name" value="ANNEXIN"/>
</dbReference>
<evidence type="ECO:0000256" key="3">
    <source>
        <dbReference type="ARBA" id="ARBA00007831"/>
    </source>
</evidence>
<comment type="subcellular location">
    <subcellularLocation>
        <location evidence="1">Host cell</location>
    </subcellularLocation>
    <subcellularLocation>
        <location evidence="2">Secreted</location>
        <location evidence="2">Extracellular exosome</location>
    </subcellularLocation>
    <subcellularLocation>
        <location evidence="9">Tegument</location>
    </subcellularLocation>
</comment>
<dbReference type="GO" id="GO:0001786">
    <property type="term" value="F:phosphatidylserine binding"/>
    <property type="evidence" value="ECO:0007669"/>
    <property type="project" value="TreeGrafter"/>
</dbReference>
<dbReference type="Pfam" id="PF00191">
    <property type="entry name" value="Annexin"/>
    <property type="match status" value="4"/>
</dbReference>
<dbReference type="FunFam" id="1.10.220.10:FF:000002">
    <property type="entry name" value="Annexin"/>
    <property type="match status" value="1"/>
</dbReference>
<dbReference type="GO" id="GO:0012506">
    <property type="term" value="C:vesicle membrane"/>
    <property type="evidence" value="ECO:0007669"/>
    <property type="project" value="TreeGrafter"/>
</dbReference>
<evidence type="ECO:0000256" key="11">
    <source>
        <dbReference type="RuleBase" id="RU003540"/>
    </source>
</evidence>
<comment type="similarity">
    <text evidence="3 11">Belongs to the annexin family.</text>
</comment>
<dbReference type="GO" id="GO:0005509">
    <property type="term" value="F:calcium ion binding"/>
    <property type="evidence" value="ECO:0007669"/>
    <property type="project" value="InterPro"/>
</dbReference>
<feature type="compositionally biased region" description="Low complexity" evidence="12">
    <location>
        <begin position="10"/>
        <end position="20"/>
    </location>
</feature>
<feature type="region of interest" description="Disordered" evidence="12">
    <location>
        <begin position="116"/>
        <end position="149"/>
    </location>
</feature>
<sequence length="572" mass="61508">MGKHKKHGGRSSSSSSSSGSSDDEWKHLPKHEKKQRKRWKKQMRKGLIAPGTLPPWHGGGHGAYPPAYAHGVPHGGHHGVPHGGHHGVPHGGYPQAYPPAPGMGVPGAPPGAYPPPPAAYGAPGQQPYPGAYPGPPPAAPHGGYPPPGVGPGGFAPPGFSSLWIMTDYNYQLVMEATQVSTHQGMLVLGAHPSHDPASGLPPAMLAPSGGITAAAPHGTAAVPAGVEAIGAGLDRVTLDGCAQIFRPTVVASPNFSAERDSETLRKSMKGAGTDERTIIGIIGKRCNTQRQEIAKIYKTMYGRDLIADLESELSGNFRETIMGMFKPPAYYDAWSLNHAMEGLGTKESVLIEILCTRSNQQIRDIVACYKEHFKRDLEKDISDDTSGHFKKLLISCCQGNRQELTPEQLSQVRSQGASAVVNAELARQDAQKLQEAGIKHLGTDESTFISVLALRHMYQLQATFSEYQKLTGKDILDSISSETSGDFETGLRAIVRSAKNRPEYFADKLHDSIKGLGTDDSRLIRIIVSRCEIDLQDIKDAYLTKYQKTLDSEVASDTSGDYKRILLALIGS</sequence>
<dbReference type="InterPro" id="IPR037104">
    <property type="entry name" value="Annexin_sf"/>
</dbReference>
<evidence type="ECO:0000256" key="10">
    <source>
        <dbReference type="ARBA" id="ARBA00077076"/>
    </source>
</evidence>
<evidence type="ECO:0000256" key="12">
    <source>
        <dbReference type="SAM" id="MobiDB-lite"/>
    </source>
</evidence>
<dbReference type="InterPro" id="IPR018252">
    <property type="entry name" value="Annexin_repeat_CS"/>
</dbReference>
<dbReference type="GO" id="GO:0005886">
    <property type="term" value="C:plasma membrane"/>
    <property type="evidence" value="ECO:0007669"/>
    <property type="project" value="TreeGrafter"/>
</dbReference>
<feature type="compositionally biased region" description="Pro residues" evidence="12">
    <location>
        <begin position="130"/>
        <end position="149"/>
    </location>
</feature>
<dbReference type="GO" id="GO:0043657">
    <property type="term" value="C:host cell"/>
    <property type="evidence" value="ECO:0007669"/>
    <property type="project" value="UniProtKB-SubCell"/>
</dbReference>
<dbReference type="PANTHER" id="PTHR10502:SF102">
    <property type="entry name" value="ANNEXIN B11"/>
    <property type="match status" value="1"/>
</dbReference>
<dbReference type="OrthoDB" id="37886at2759"/>
<comment type="function">
    <text evidence="8">Involved in reproduction of the worm. Involved in host-parasite interaction. Delivered into the host cell by means of parasite exosomes. Binds to acidic phospholipid membranes in a calcium-dependent manner in vitro. Causes aggregation of liposomes in the presence of calcium, but not in its absence. Likely to promote membrane fusion. May provide structural integrity within the tegument.</text>
</comment>
<evidence type="ECO:0000256" key="7">
    <source>
        <dbReference type="ARBA" id="ARBA00023302"/>
    </source>
</evidence>
<evidence type="ECO:0000256" key="5">
    <source>
        <dbReference type="ARBA" id="ARBA00022837"/>
    </source>
</evidence>